<dbReference type="EMBL" id="JARPOI010000004">
    <property type="protein sequence ID" value="KAJ9182690.1"/>
    <property type="molecule type" value="Genomic_DNA"/>
</dbReference>
<feature type="domain" description="Retrotransposon gag" evidence="2">
    <location>
        <begin position="140"/>
        <end position="229"/>
    </location>
</feature>
<evidence type="ECO:0000256" key="1">
    <source>
        <dbReference type="SAM" id="MobiDB-lite"/>
    </source>
</evidence>
<dbReference type="Proteomes" id="UP001174677">
    <property type="component" value="Chromosome 4"/>
</dbReference>
<comment type="caution">
    <text evidence="3">The sequence shown here is derived from an EMBL/GenBank/DDBJ whole genome shotgun (WGS) entry which is preliminary data.</text>
</comment>
<dbReference type="Pfam" id="PF03732">
    <property type="entry name" value="Retrotrans_gag"/>
    <property type="match status" value="1"/>
</dbReference>
<feature type="region of interest" description="Disordered" evidence="1">
    <location>
        <begin position="343"/>
        <end position="400"/>
    </location>
</feature>
<evidence type="ECO:0000313" key="4">
    <source>
        <dbReference type="Proteomes" id="UP001174677"/>
    </source>
</evidence>
<feature type="compositionally biased region" description="Low complexity" evidence="1">
    <location>
        <begin position="372"/>
        <end position="386"/>
    </location>
</feature>
<feature type="region of interest" description="Disordered" evidence="1">
    <location>
        <begin position="465"/>
        <end position="498"/>
    </location>
</feature>
<dbReference type="PANTHER" id="PTHR33223">
    <property type="entry name" value="CCHC-TYPE DOMAIN-CONTAINING PROTEIN"/>
    <property type="match status" value="1"/>
</dbReference>
<proteinExistence type="predicted"/>
<dbReference type="InterPro" id="IPR005162">
    <property type="entry name" value="Retrotrans_gag_dom"/>
</dbReference>
<organism evidence="3 4">
    <name type="scientific">Hevea brasiliensis</name>
    <name type="common">Para rubber tree</name>
    <name type="synonym">Siphonia brasiliensis</name>
    <dbReference type="NCBI Taxonomy" id="3981"/>
    <lineage>
        <taxon>Eukaryota</taxon>
        <taxon>Viridiplantae</taxon>
        <taxon>Streptophyta</taxon>
        <taxon>Embryophyta</taxon>
        <taxon>Tracheophyta</taxon>
        <taxon>Spermatophyta</taxon>
        <taxon>Magnoliopsida</taxon>
        <taxon>eudicotyledons</taxon>
        <taxon>Gunneridae</taxon>
        <taxon>Pentapetalae</taxon>
        <taxon>rosids</taxon>
        <taxon>fabids</taxon>
        <taxon>Malpighiales</taxon>
        <taxon>Euphorbiaceae</taxon>
        <taxon>Crotonoideae</taxon>
        <taxon>Micrandreae</taxon>
        <taxon>Hevea</taxon>
    </lineage>
</organism>
<feature type="region of interest" description="Disordered" evidence="1">
    <location>
        <begin position="27"/>
        <end position="58"/>
    </location>
</feature>
<dbReference type="PANTHER" id="PTHR33223:SF3">
    <property type="match status" value="1"/>
</dbReference>
<gene>
    <name evidence="3" type="ORF">P3X46_006655</name>
</gene>
<keyword evidence="4" id="KW-1185">Reference proteome</keyword>
<name>A0ABQ9MTH5_HEVBR</name>
<evidence type="ECO:0000313" key="3">
    <source>
        <dbReference type="EMBL" id="KAJ9182690.1"/>
    </source>
</evidence>
<accession>A0ABQ9MTH5</accession>
<sequence>MIRTSQFGELIFDPEVEKTAKRLRKLAKQARQIPSTSEGVQVPRELSSDSDLDSNSENETMAAARTLKELAAPDLNQQPLCVQYPALNVAFELKSRLIHLLPKFYGLAGEDPHKHLKEFHVVCSSMKPYGVSEDQIKLRAFPFSLEGTTKDWLYYLPSGSVNSWNGMKHIFLEKYFPASRAVNIRKEICGIRQYNGESLYEYWERFKKLCASCPHHQISEQLLIQYFYEAFLPMDCSMIHAASGGALVDKTPEEARRLIANMAANSQQFEMRMYHTPMKVNEVSTSNLEKQISDLTSLVRQLAVGKMKTIKVCGICSGLGHATDMCPALQEDETMQHVNAVGNYGQPQHRYDPFSNTYNPGWRDHPNLSYGNQPVQNRYQQQRPQVNQPPPPPPPSNQGMSLDEIVKALANNTQQFQQETRNSIQNIERQIGQLASSVSKLEAQGSGKLPSQTVMNPRENASTILLRSGKEVDNQTPHESTKKKKQGEKESEVPEVEVNTEPNVDKVNNYVLPPFPCRLAKNKKEEQEKEILKTFRKVEVNIPLLDAIKQVPKYAKFLKELCTTKHKLRNNEKISVGENVSALIQRKLPPKCKDPGSFSIPCKIGDSRFENAMADLGASINVMSNSVGGLIFPADFCILDMENDSALSSNSALILFGRPFLKTTKTKIDVDEGTLIMEFDGETIKFNIFDAMKYPADNHSVFSIDVVDTFAQDNFELSTEDELERKSQLHELEEIRLKAYENSRICKEKTKAFHDKIRKQFVIGQKVLLYNSIFKLMPGMLRSRWIGPFVVTNVFPYGAVEIQSLGTNKVFKVNGHELKPFYEGFQEHSVD</sequence>
<protein>
    <recommendedName>
        <fullName evidence="2">Retrotransposon gag domain-containing protein</fullName>
    </recommendedName>
</protein>
<reference evidence="3" key="1">
    <citation type="journal article" date="2023" name="Plant Biotechnol. J.">
        <title>Chromosome-level wild Hevea brasiliensis genome provides new tools for genomic-assisted breeding and valuable loci to elevate rubber yield.</title>
        <authorList>
            <person name="Cheng H."/>
            <person name="Song X."/>
            <person name="Hu Y."/>
            <person name="Wu T."/>
            <person name="Yang Q."/>
            <person name="An Z."/>
            <person name="Feng S."/>
            <person name="Deng Z."/>
            <person name="Wu W."/>
            <person name="Zeng X."/>
            <person name="Tu M."/>
            <person name="Wang X."/>
            <person name="Huang H."/>
        </authorList>
    </citation>
    <scope>NUCLEOTIDE SEQUENCE</scope>
    <source>
        <strain evidence="3">MT/VB/25A 57/8</strain>
    </source>
</reference>
<feature type="compositionally biased region" description="Pro residues" evidence="1">
    <location>
        <begin position="387"/>
        <end position="396"/>
    </location>
</feature>
<evidence type="ECO:0000259" key="2">
    <source>
        <dbReference type="Pfam" id="PF03732"/>
    </source>
</evidence>